<sequence>MCEGLSSSRVKMECPLAMVMLQVLTLLALSSAAAAVTTVQPAGVGILHPAGDGRIAVAPYHQLAEPVGTASAEDAATTAAEIKRKNARILVRRNSGTLTRRYTKKLKIAVPEKQGFEVFVNATTQKVTGYCIDVFETAVKKLSDDLDYEFSIYAGSYDELVHNVSSGIFDAAVGDITITAERAVYVDFTMPYTESGVSLLVLSENDSNSTIEWVFLKPLTAELWLATVGGFFFTALVVWMIERPKNVEYQGSSSRQCSTALYFSFSTLTSSHDQIIRSPLSKIVVVIWCFVVLVIVQSYTASLSSMLTAKRLRPSVTDLDQLLLNGDYIGYQSGSFVHAVLTKKGFAEKRLRSYTKKEEYAEALRKGSKNGGVSAIVDEIPYITSFLSNPQYQNEFQMVNRIYKTPGFGFVFPQNSPLVHNLSVAILDLTSGDEGSRIQANWLGSATTFPSYVIPNTDSAPLTLRSFSGLFIITVCISALMLLISISRSVHAKYTKVRDSDMQSADGDGGGEGHGGSGSGPLQNDVGNGPMTDQPHHEAGNEDSQGIHGGGESVGDGEPNGSVPIHTIQIEMNTG</sequence>
<protein>
    <submittedName>
        <fullName evidence="1">Uncharacterized protein</fullName>
    </submittedName>
</protein>
<reference evidence="1" key="1">
    <citation type="submission" date="2021-05" db="EMBL/GenBank/DDBJ databases">
        <authorList>
            <person name="Scholz U."/>
            <person name="Mascher M."/>
            <person name="Fiebig A."/>
        </authorList>
    </citation>
    <scope>NUCLEOTIDE SEQUENCE [LARGE SCALE GENOMIC DNA]</scope>
</reference>
<keyword evidence="2" id="KW-1185">Reference proteome</keyword>
<organism evidence="1 2">
    <name type="scientific">Avena sativa</name>
    <name type="common">Oat</name>
    <dbReference type="NCBI Taxonomy" id="4498"/>
    <lineage>
        <taxon>Eukaryota</taxon>
        <taxon>Viridiplantae</taxon>
        <taxon>Streptophyta</taxon>
        <taxon>Embryophyta</taxon>
        <taxon>Tracheophyta</taxon>
        <taxon>Spermatophyta</taxon>
        <taxon>Magnoliopsida</taxon>
        <taxon>Liliopsida</taxon>
        <taxon>Poales</taxon>
        <taxon>Poaceae</taxon>
        <taxon>BOP clade</taxon>
        <taxon>Pooideae</taxon>
        <taxon>Poodae</taxon>
        <taxon>Poeae</taxon>
        <taxon>Poeae Chloroplast Group 1 (Aveneae type)</taxon>
        <taxon>Aveninae</taxon>
        <taxon>Avena</taxon>
    </lineage>
</organism>
<dbReference type="Proteomes" id="UP001732700">
    <property type="component" value="Chromosome 5C"/>
</dbReference>
<evidence type="ECO:0000313" key="2">
    <source>
        <dbReference type="Proteomes" id="UP001732700"/>
    </source>
</evidence>
<evidence type="ECO:0000313" key="1">
    <source>
        <dbReference type="EnsemblPlants" id="AVESA.00010b.r2.5CG0871040.2.CDS"/>
    </source>
</evidence>
<reference evidence="1" key="2">
    <citation type="submission" date="2025-09" db="UniProtKB">
        <authorList>
            <consortium name="EnsemblPlants"/>
        </authorList>
    </citation>
    <scope>IDENTIFICATION</scope>
</reference>
<dbReference type="EnsemblPlants" id="AVESA.00010b.r2.5CG0871040.2">
    <property type="protein sequence ID" value="AVESA.00010b.r2.5CG0871040.2.CDS"/>
    <property type="gene ID" value="AVESA.00010b.r2.5CG0871040"/>
</dbReference>
<accession>A0ACD5XXX7</accession>
<proteinExistence type="predicted"/>
<name>A0ACD5XXX7_AVESA</name>